<organism evidence="1 2">
    <name type="scientific">Lasiodiplodia mahajangana</name>
    <dbReference type="NCBI Taxonomy" id="1108764"/>
    <lineage>
        <taxon>Eukaryota</taxon>
        <taxon>Fungi</taxon>
        <taxon>Dikarya</taxon>
        <taxon>Ascomycota</taxon>
        <taxon>Pezizomycotina</taxon>
        <taxon>Dothideomycetes</taxon>
        <taxon>Dothideomycetes incertae sedis</taxon>
        <taxon>Botryosphaeriales</taxon>
        <taxon>Botryosphaeriaceae</taxon>
        <taxon>Lasiodiplodia</taxon>
    </lineage>
</organism>
<comment type="caution">
    <text evidence="1">The sequence shown here is derived from an EMBL/GenBank/DDBJ whole genome shotgun (WGS) entry which is preliminary data.</text>
</comment>
<proteinExistence type="predicted"/>
<gene>
    <name evidence="1" type="ORF">O1611_g1479</name>
</gene>
<dbReference type="Proteomes" id="UP001153332">
    <property type="component" value="Unassembled WGS sequence"/>
</dbReference>
<evidence type="ECO:0000313" key="2">
    <source>
        <dbReference type="Proteomes" id="UP001153332"/>
    </source>
</evidence>
<name>A0ACC2JXU6_9PEZI</name>
<reference evidence="1" key="1">
    <citation type="submission" date="2022-12" db="EMBL/GenBank/DDBJ databases">
        <title>Genome Sequence of Lasiodiplodia mahajangana.</title>
        <authorList>
            <person name="Buettner E."/>
        </authorList>
    </citation>
    <scope>NUCLEOTIDE SEQUENCE</scope>
    <source>
        <strain evidence="1">VT137</strain>
    </source>
</reference>
<dbReference type="EMBL" id="JAPUUL010000173">
    <property type="protein sequence ID" value="KAJ8132144.1"/>
    <property type="molecule type" value="Genomic_DNA"/>
</dbReference>
<evidence type="ECO:0000313" key="1">
    <source>
        <dbReference type="EMBL" id="KAJ8132144.1"/>
    </source>
</evidence>
<keyword evidence="2" id="KW-1185">Reference proteome</keyword>
<protein>
    <submittedName>
        <fullName evidence="1">Uncharacterized protein</fullName>
    </submittedName>
</protein>
<accession>A0ACC2JXU6</accession>
<sequence>MATTDQTAASKAVPKMENTEKRDTLIADELRYQKEWDDAKIFQQDAPAPGEPKPPKFFATMAYPHCTGMPIKAAADKLKRETEMFGQNFENAPSAELEQLSLEAKPTASKTDISKFSGSKSKAAAKSGKAKYQYEIMLSLGIPIEEIHKFADPYYWLEVFPQHCEADLRSFGARVDWRRSFVTTDANKFYDSFVTWQMNRLKALKKIKFGKRFTVYSPKDGQACLDHDRSSGEGIAVQEYVALKLRALEWCKTAKEAIGDKIPADADVYFIPATLRPETIHVASWAQQLSTGSSECQEREAKTSTSSAVNAPLEMMAFQDISSQWGEYHQVVSLKGSDVVGTLVHAPLSIHEKGIRILPMGTVKPTKGTGVVTCVPSDSPDDYATILDLRKKPEFYGIQKEWVVEEILPIIQTPTSNLIAKHLYETMKINSPKDQKLPEAKEIAYKEGFYSGVMVYGEFKGMPVQEAKPLVKKQLIDSGLAFNYGEPDGLVISRSGDECVAAYLDQWYFNYGSAENGGDQQWYEDAINAIETDRTNCFFPEGKHAMKQALGWLAQWACSRSFGLGTKLPWDHTQLVESLSDSTIYMAYYTICHFLHKDIYGKVPGLSSKPISPSQMTEGVWDYVFNRADTVESDIPRSDLDAMRREFSYWYPLDCRISGKDLINNHLMFCLYHHVALFDEPYWPAGIRVNGHLMLNGEKMSKSTGNFLTLRDAVEKYGADATRISLADGGDGIEDANLEESVANATILRLYELRKWCQEAVNDTSLRTGEFGLFDNLFLNEMNILVSQTKSFYDDTSFKLALKSGFYDFITARDWYRDITKSVGIGMHHDLVVRYVELQALLLTPIAPHFSEYLYRDVLKHSDSVHNALYPDVPPQDVTLSAVFNYVRTVTSHITAAEGNQIKKLAKGKTTSYDPKAPKRLTISVATSFPAWQDKCIDLLAQQYDSTGAIDVKELTKQIEKKEIKKIMPFVQLLKKRIDSGEKATDVLARRLPFDEAETLKEIIPSLKQTVPKLEAVEIVLVEGETEGKTATPGNPTFNFENVK</sequence>